<evidence type="ECO:0000256" key="1">
    <source>
        <dbReference type="SAM" id="SignalP"/>
    </source>
</evidence>
<dbReference type="OrthoDB" id="9768177at2"/>
<evidence type="ECO:0000313" key="3">
    <source>
        <dbReference type="Proteomes" id="UP000283523"/>
    </source>
</evidence>
<proteinExistence type="predicted"/>
<accession>A0A418MKB8</accession>
<dbReference type="SUPFAM" id="SSF56935">
    <property type="entry name" value="Porins"/>
    <property type="match status" value="1"/>
</dbReference>
<name>A0A418MKB8_9BACT</name>
<reference evidence="2 3" key="1">
    <citation type="submission" date="2018-08" db="EMBL/GenBank/DDBJ databases">
        <title>Fibrisoma montanum sp. nov., isolated from Danxia mountain soil.</title>
        <authorList>
            <person name="Huang Y."/>
        </authorList>
    </citation>
    <scope>NUCLEOTIDE SEQUENCE [LARGE SCALE GENOMIC DNA]</scope>
    <source>
        <strain evidence="2 3">HYT19</strain>
    </source>
</reference>
<dbReference type="InterPro" id="IPR023997">
    <property type="entry name" value="TonB-dep_OMP_SusC/RagA_CS"/>
</dbReference>
<keyword evidence="1" id="KW-0732">Signal</keyword>
<dbReference type="AlphaFoldDB" id="A0A418MKB8"/>
<dbReference type="Gene3D" id="2.170.130.10">
    <property type="entry name" value="TonB-dependent receptor, plug domain"/>
    <property type="match status" value="1"/>
</dbReference>
<dbReference type="InterPro" id="IPR037066">
    <property type="entry name" value="Plug_dom_sf"/>
</dbReference>
<protein>
    <submittedName>
        <fullName evidence="2">TonB-dependent receptor</fullName>
    </submittedName>
</protein>
<evidence type="ECO:0000313" key="2">
    <source>
        <dbReference type="EMBL" id="RIV27844.1"/>
    </source>
</evidence>
<organism evidence="2 3">
    <name type="scientific">Fibrisoma montanum</name>
    <dbReference type="NCBI Taxonomy" id="2305895"/>
    <lineage>
        <taxon>Bacteria</taxon>
        <taxon>Pseudomonadati</taxon>
        <taxon>Bacteroidota</taxon>
        <taxon>Cytophagia</taxon>
        <taxon>Cytophagales</taxon>
        <taxon>Spirosomataceae</taxon>
        <taxon>Fibrisoma</taxon>
    </lineage>
</organism>
<keyword evidence="2" id="KW-0675">Receptor</keyword>
<dbReference type="InterPro" id="IPR023996">
    <property type="entry name" value="TonB-dep_OMP_SusC/RagA"/>
</dbReference>
<gene>
    <name evidence="2" type="ORF">DYU11_02325</name>
</gene>
<dbReference type="NCBIfam" id="TIGR04056">
    <property type="entry name" value="OMP_RagA_SusC"/>
    <property type="match status" value="1"/>
</dbReference>
<feature type="chain" id="PRO_5019116909" evidence="1">
    <location>
        <begin position="25"/>
        <end position="938"/>
    </location>
</feature>
<keyword evidence="3" id="KW-1185">Reference proteome</keyword>
<sequence length="938" mass="103030">MNTKQYYTLPLLLLLAGLSSSVRAQQSSPDSLAEIQVERTALQPIGYGQQLAWRVSSAISTVAGRDLEKNFTTNLANTLYGRLPGLTVGQVGGEPGNDSPSVLARGVNTFGPGRDMLIMVDGFESTYEQLVPSEIESVTLLKDASATAIYGLRGANGVLLVTTKRGGNGPLVINASTQQGFHTATRLPQFLGSYDYARLYNEGLQNDGRAPLYTDAALDAYRSGSDPYFYPNVNWYDEVLKKTAPISNYNLNFRGGSNTVRYFVLLNAIRSNGLYKNVGDMNEESVNSRYSRINFRSNVDINITDRLSASLTLGGTVEDKTNPAANTTGAFFNSLATLPPNSFPVYNADGSFGGTGALSNPLANLLQTGSYTSNGRTLQSTLQLTEQLDAILPGLSITGAVSFNNFFRSYSNKSKTYERFAATKNAAGETVYTRFGQNTSLVGNEANSDQWRNMILQGMLNYVRTFGKHDISAMLLYNTNSYTNINNTTTAIESLPYKHVGMGGRVTYTNANKYIGELSFGYMGSEAFPKSNRYGFFPAASVGWVASNEAFLKDNALVNFLKIRASYGLTGNDQLAGTRFMFDQRYPYTAAYFLGTANTQALGLAEGQLATPDLRWETEQKLNVGVELSLARRLDVTLDVFRQRRYDILAMPNRTVPQYTGATLPMLNIGKVNNSGFEATVRYSSKSNSPLQYSVEAGAWYAQNKIIENSEAIRLYDYQYTTGRPVGQPFGLEAIGLFRDAADIAASPRQIFAPVQPGDIKYKDQNGDGLIDGNDTRPIGRTSVPTLTVSLHPRLQYRNFDLELLLQGVTGRTAYFGGSYFHAFQNNGQISAIALDRWTPETAATATYPRLSASNNLNNFRYSSFWQRDGSFVKLRSIELGYTLPLNLTEKVRLTNARVFLNGTNLFSLDRLEGYIDPEVASGYPALRTLSAGLRVQL</sequence>
<dbReference type="NCBIfam" id="TIGR04057">
    <property type="entry name" value="SusC_RagA_signa"/>
    <property type="match status" value="1"/>
</dbReference>
<dbReference type="RefSeq" id="WP_119666020.1">
    <property type="nucleotide sequence ID" value="NZ_QXED01000001.1"/>
</dbReference>
<feature type="signal peptide" evidence="1">
    <location>
        <begin position="1"/>
        <end position="24"/>
    </location>
</feature>
<dbReference type="Proteomes" id="UP000283523">
    <property type="component" value="Unassembled WGS sequence"/>
</dbReference>
<dbReference type="EMBL" id="QXED01000001">
    <property type="protein sequence ID" value="RIV27844.1"/>
    <property type="molecule type" value="Genomic_DNA"/>
</dbReference>
<comment type="caution">
    <text evidence="2">The sequence shown here is derived from an EMBL/GenBank/DDBJ whole genome shotgun (WGS) entry which is preliminary data.</text>
</comment>